<dbReference type="InterPro" id="IPR041698">
    <property type="entry name" value="Methyltransf_25"/>
</dbReference>
<dbReference type="AlphaFoldDB" id="A0A2S8GH29"/>
<dbReference type="EMBL" id="PUHZ01000023">
    <property type="protein sequence ID" value="PQO43766.1"/>
    <property type="molecule type" value="Genomic_DNA"/>
</dbReference>
<accession>A0A2S8GH29</accession>
<dbReference type="RefSeq" id="WP_105338051.1">
    <property type="nucleotide sequence ID" value="NZ_PUHZ01000023.1"/>
</dbReference>
<dbReference type="GO" id="GO:0032259">
    <property type="term" value="P:methylation"/>
    <property type="evidence" value="ECO:0007669"/>
    <property type="project" value="UniProtKB-KW"/>
</dbReference>
<evidence type="ECO:0000313" key="2">
    <source>
        <dbReference type="EMBL" id="PQO43766.1"/>
    </source>
</evidence>
<protein>
    <submittedName>
        <fullName evidence="2">Class I SAM-dependent methyltransferase</fullName>
    </submittedName>
</protein>
<dbReference type="GO" id="GO:0008168">
    <property type="term" value="F:methyltransferase activity"/>
    <property type="evidence" value="ECO:0007669"/>
    <property type="project" value="UniProtKB-KW"/>
</dbReference>
<evidence type="ECO:0000313" key="3">
    <source>
        <dbReference type="Proteomes" id="UP000237819"/>
    </source>
</evidence>
<dbReference type="Gene3D" id="2.20.130.10">
    <property type="entry name" value="CAC2371-like domains"/>
    <property type="match status" value="1"/>
</dbReference>
<sequence length="273" mass="30998">MNQPQITADIYDLPEYYDIVFADDWEAEFEFLRFCFDRYVEGDAQRLLEPACGTGRLLVELNDAGYEVAGVELNDKMARYCQQRCPGADLLSGDMANFQLRQFAQAEPFDAGFNMINSVRHLLSEQKAVSHFRCMAEAIRPGGIYVVGLHLTPTIGDPLEEETWVATRDDVTVTCHLETYDRDLTARIERASLRYDIEKQDAELQVVGDLSFRTYTAEQMEQTLRTAGGWEIAETYDFTYDQVEPIVVDGQSEDVVYVLKRTAEAPGTQTPQP</sequence>
<dbReference type="OrthoDB" id="9811589at2"/>
<dbReference type="CDD" id="cd02440">
    <property type="entry name" value="AdoMet_MTases"/>
    <property type="match status" value="1"/>
</dbReference>
<keyword evidence="2" id="KW-0808">Transferase</keyword>
<feature type="domain" description="Methyltransferase" evidence="1">
    <location>
        <begin position="48"/>
        <end position="143"/>
    </location>
</feature>
<gene>
    <name evidence="2" type="ORF">C5Y93_24345</name>
</gene>
<dbReference type="InterPro" id="IPR029063">
    <property type="entry name" value="SAM-dependent_MTases_sf"/>
</dbReference>
<keyword evidence="2" id="KW-0489">Methyltransferase</keyword>
<dbReference type="Gene3D" id="3.40.50.150">
    <property type="entry name" value="Vaccinia Virus protein VP39"/>
    <property type="match status" value="1"/>
</dbReference>
<dbReference type="SUPFAM" id="SSF53335">
    <property type="entry name" value="S-adenosyl-L-methionine-dependent methyltransferases"/>
    <property type="match status" value="1"/>
</dbReference>
<reference evidence="2 3" key="1">
    <citation type="submission" date="2018-02" db="EMBL/GenBank/DDBJ databases">
        <title>Comparative genomes isolates from brazilian mangrove.</title>
        <authorList>
            <person name="Araujo J.E."/>
            <person name="Taketani R.G."/>
            <person name="Silva M.C.P."/>
            <person name="Loureco M.V."/>
            <person name="Andreote F.D."/>
        </authorList>
    </citation>
    <scope>NUCLEOTIDE SEQUENCE [LARGE SCALE GENOMIC DNA]</scope>
    <source>
        <strain evidence="2 3">Nap-Phe MGV</strain>
    </source>
</reference>
<name>A0A2S8GH29_9BACT</name>
<dbReference type="Proteomes" id="UP000237819">
    <property type="component" value="Unassembled WGS sequence"/>
</dbReference>
<evidence type="ECO:0000259" key="1">
    <source>
        <dbReference type="Pfam" id="PF13649"/>
    </source>
</evidence>
<comment type="caution">
    <text evidence="2">The sequence shown here is derived from an EMBL/GenBank/DDBJ whole genome shotgun (WGS) entry which is preliminary data.</text>
</comment>
<proteinExistence type="predicted"/>
<dbReference type="Pfam" id="PF13649">
    <property type="entry name" value="Methyltransf_25"/>
    <property type="match status" value="1"/>
</dbReference>
<organism evidence="2 3">
    <name type="scientific">Blastopirellula marina</name>
    <dbReference type="NCBI Taxonomy" id="124"/>
    <lineage>
        <taxon>Bacteria</taxon>
        <taxon>Pseudomonadati</taxon>
        <taxon>Planctomycetota</taxon>
        <taxon>Planctomycetia</taxon>
        <taxon>Pirellulales</taxon>
        <taxon>Pirellulaceae</taxon>
        <taxon>Blastopirellula</taxon>
    </lineage>
</organism>